<dbReference type="RefSeq" id="WP_005965074.1">
    <property type="nucleotide sequence ID" value="NZ_CP090569.1"/>
</dbReference>
<dbReference type="AlphaFoldDB" id="A0A9J7A0Y7"/>
<name>A0A9J7A0Y7_9GAMM</name>
<keyword evidence="2" id="KW-1185">Reference proteome</keyword>
<protein>
    <submittedName>
        <fullName evidence="1">Pseudouridine synthase</fullName>
    </submittedName>
</protein>
<organism evidence="1 2">
    <name type="scientific">Candidatus Endoriftia persephonae</name>
    <dbReference type="NCBI Taxonomy" id="393765"/>
    <lineage>
        <taxon>Bacteria</taxon>
        <taxon>Pseudomonadati</taxon>
        <taxon>Pseudomonadota</taxon>
        <taxon>Gammaproteobacteria</taxon>
        <taxon>Chromatiales</taxon>
        <taxon>Sedimenticolaceae</taxon>
        <taxon>Candidatus Endoriftia</taxon>
    </lineage>
</organism>
<dbReference type="KEGG" id="eps:L0Y14_05135"/>
<reference evidence="1" key="1">
    <citation type="journal article" date="2022" name="Mol. Ecol. Resour.">
        <title>The complete and closed genome of the facultative generalist Candidatus Endoriftia persephone from deep-sea hydrothermal vents.</title>
        <authorList>
            <person name="de Oliveira A.L."/>
            <person name="Srivastava A."/>
            <person name="Espada-Hinojosa S."/>
            <person name="Bright M."/>
        </authorList>
    </citation>
    <scope>NUCLEOTIDE SEQUENCE</scope>
    <source>
        <strain evidence="1">Tica-EPR-9o50.N</strain>
    </source>
</reference>
<evidence type="ECO:0000313" key="2">
    <source>
        <dbReference type="Proteomes" id="UP001056649"/>
    </source>
</evidence>
<evidence type="ECO:0000313" key="1">
    <source>
        <dbReference type="EMBL" id="USF88617.1"/>
    </source>
</evidence>
<gene>
    <name evidence="1" type="ORF">L0Y14_05135</name>
</gene>
<proteinExistence type="predicted"/>
<accession>A0A9J7A0Y7</accession>
<dbReference type="EMBL" id="CP090569">
    <property type="protein sequence ID" value="USF88617.1"/>
    <property type="molecule type" value="Genomic_DNA"/>
</dbReference>
<dbReference type="Proteomes" id="UP001056649">
    <property type="component" value="Chromosome"/>
</dbReference>
<sequence>MDELVAVVAPQVETDGDDAPRSILERIRYYLLEAGEKGLLNQ</sequence>